<organism evidence="5 6">
    <name type="scientific">Phialemonium atrogriseum</name>
    <dbReference type="NCBI Taxonomy" id="1093897"/>
    <lineage>
        <taxon>Eukaryota</taxon>
        <taxon>Fungi</taxon>
        <taxon>Dikarya</taxon>
        <taxon>Ascomycota</taxon>
        <taxon>Pezizomycotina</taxon>
        <taxon>Sordariomycetes</taxon>
        <taxon>Sordariomycetidae</taxon>
        <taxon>Cephalothecales</taxon>
        <taxon>Cephalothecaceae</taxon>
        <taxon>Phialemonium</taxon>
    </lineage>
</organism>
<feature type="region of interest" description="Disordered" evidence="3">
    <location>
        <begin position="44"/>
        <end position="63"/>
    </location>
</feature>
<dbReference type="RefSeq" id="XP_060285155.1">
    <property type="nucleotide sequence ID" value="XM_060423959.1"/>
</dbReference>
<feature type="domain" description="GDP/GTP exchange factor Sec2 N-terminal" evidence="4">
    <location>
        <begin position="130"/>
        <end position="273"/>
    </location>
</feature>
<feature type="compositionally biased region" description="Basic and acidic residues" evidence="3">
    <location>
        <begin position="586"/>
        <end position="633"/>
    </location>
</feature>
<name>A0AAJ0FIK9_9PEZI</name>
<sequence>MATANVLWQSFVAVAGWPSSNSTPTRPSFGGHVRSFSSITRSSTSIPVVGNSTHPPSSADIPSMAASLRPKSHHSLQYQNADYDMSTIPDPRSRAMSPALTDTSNSPHHPDLNDEVATLSTKLVNAINHQTTLDDTLSSTRQELAQSRETIRQLEGQIAQQRDMLAGDVWVRRKTVESEKTQLLSRLAEEKRLRQDAEQQKKKIELELENLTTALFEEANKMVISAKEDARTEQEALERKNGQLRAQLADAEGLLRSQQEQLTELKQVMEQMTVEQDEQTVQTVPSSPGFSKFDPKEEVGTLDGASHPALVVPLSPSYPTSFTHLLQPVLRTDLTSYNDFRDLIRTSKRCSAHRVSSGSHSGLVALGLGLGSSPINGSAASPSITPSQSSPQTPNTPASTTSTGSTASTASLPPLKETKFYKRALAEDIEPTLRLDIAPGLSWLARRTVLSAVTEGSLFVEPAPSNQSSASRTKPQLYPCSLCGESRKEEEYLRTHRFRTSESDSAQRYPLCRYCLGRVRSTCDFLGFLRIVKDGLWRADDEDAEKAAWEESVRLREQMFWSRIGGGVIPTVHAHHAHSTVATSLSDDRSPRISQEEGVKAGDVEGKKEDTPRVSQETDAKPADPPVTEREITPAEDQAMTADGAAHGPSQDAPRDLDQAPPPQDTPSSLQDSPQPPSPDPDVPGSWGN</sequence>
<feature type="region of interest" description="Disordered" evidence="3">
    <location>
        <begin position="580"/>
        <end position="689"/>
    </location>
</feature>
<feature type="region of interest" description="Disordered" evidence="3">
    <location>
        <begin position="87"/>
        <end position="111"/>
    </location>
</feature>
<comment type="caution">
    <text evidence="5">The sequence shown here is derived from an EMBL/GenBank/DDBJ whole genome shotgun (WGS) entry which is preliminary data.</text>
</comment>
<dbReference type="GeneID" id="85307146"/>
<dbReference type="CDD" id="cd21044">
    <property type="entry name" value="Rab11BD_RAB3IP_like"/>
    <property type="match status" value="1"/>
</dbReference>
<dbReference type="Proteomes" id="UP001244011">
    <property type="component" value="Unassembled WGS sequence"/>
</dbReference>
<evidence type="ECO:0000256" key="2">
    <source>
        <dbReference type="SAM" id="Coils"/>
    </source>
</evidence>
<accession>A0AAJ0FIK9</accession>
<evidence type="ECO:0000256" key="1">
    <source>
        <dbReference type="ARBA" id="ARBA00023054"/>
    </source>
</evidence>
<dbReference type="GO" id="GO:0006887">
    <property type="term" value="P:exocytosis"/>
    <property type="evidence" value="ECO:0007669"/>
    <property type="project" value="TreeGrafter"/>
</dbReference>
<evidence type="ECO:0000256" key="3">
    <source>
        <dbReference type="SAM" id="MobiDB-lite"/>
    </source>
</evidence>
<dbReference type="Gene3D" id="6.10.140.910">
    <property type="match status" value="1"/>
</dbReference>
<dbReference type="GO" id="GO:0070319">
    <property type="term" value="C:Golgi to plasma membrane transport vesicle"/>
    <property type="evidence" value="ECO:0007669"/>
    <property type="project" value="TreeGrafter"/>
</dbReference>
<dbReference type="SUPFAM" id="SSF144284">
    <property type="entry name" value="Sec2 N-terminal region"/>
    <property type="match status" value="1"/>
</dbReference>
<dbReference type="InterPro" id="IPR040351">
    <property type="entry name" value="RAB3IL/RAB3IP/Sec2"/>
</dbReference>
<dbReference type="Pfam" id="PF06428">
    <property type="entry name" value="Sec2p"/>
    <property type="match status" value="1"/>
</dbReference>
<keyword evidence="6" id="KW-1185">Reference proteome</keyword>
<gene>
    <name evidence="5" type="ORF">QBC33DRAFT_367105</name>
</gene>
<keyword evidence="1 2" id="KW-0175">Coiled coil</keyword>
<dbReference type="GO" id="GO:0005085">
    <property type="term" value="F:guanyl-nucleotide exchange factor activity"/>
    <property type="evidence" value="ECO:0007669"/>
    <property type="project" value="InterPro"/>
</dbReference>
<protein>
    <recommendedName>
        <fullName evidence="4">GDP/GTP exchange factor Sec2 N-terminal domain-containing protein</fullName>
    </recommendedName>
</protein>
<dbReference type="PANTHER" id="PTHR14430">
    <property type="entry name" value="RABIN3-RELATED"/>
    <property type="match status" value="1"/>
</dbReference>
<dbReference type="InterPro" id="IPR009449">
    <property type="entry name" value="Sec2_N"/>
</dbReference>
<feature type="region of interest" description="Disordered" evidence="3">
    <location>
        <begin position="377"/>
        <end position="411"/>
    </location>
</feature>
<dbReference type="Pfam" id="PF25555">
    <property type="entry name" value="RAB3A-like_C"/>
    <property type="match status" value="1"/>
</dbReference>
<feature type="coiled-coil region" evidence="2">
    <location>
        <begin position="137"/>
        <end position="275"/>
    </location>
</feature>
<dbReference type="PANTHER" id="PTHR14430:SF0">
    <property type="entry name" value="SEC2P DOMAIN-CONTAINING PROTEIN"/>
    <property type="match status" value="1"/>
</dbReference>
<evidence type="ECO:0000259" key="4">
    <source>
        <dbReference type="Pfam" id="PF06428"/>
    </source>
</evidence>
<dbReference type="GO" id="GO:0051286">
    <property type="term" value="C:cell tip"/>
    <property type="evidence" value="ECO:0007669"/>
    <property type="project" value="TreeGrafter"/>
</dbReference>
<reference evidence="5" key="1">
    <citation type="submission" date="2023-06" db="EMBL/GenBank/DDBJ databases">
        <title>Genome-scale phylogeny and comparative genomics of the fungal order Sordariales.</title>
        <authorList>
            <consortium name="Lawrence Berkeley National Laboratory"/>
            <person name="Hensen N."/>
            <person name="Bonometti L."/>
            <person name="Westerberg I."/>
            <person name="Brannstrom I.O."/>
            <person name="Guillou S."/>
            <person name="Cros-Aarteil S."/>
            <person name="Calhoun S."/>
            <person name="Haridas S."/>
            <person name="Kuo A."/>
            <person name="Mondo S."/>
            <person name="Pangilinan J."/>
            <person name="Riley R."/>
            <person name="Labutti K."/>
            <person name="Andreopoulos B."/>
            <person name="Lipzen A."/>
            <person name="Chen C."/>
            <person name="Yanf M."/>
            <person name="Daum C."/>
            <person name="Ng V."/>
            <person name="Clum A."/>
            <person name="Steindorff A."/>
            <person name="Ohm R."/>
            <person name="Martin F."/>
            <person name="Silar P."/>
            <person name="Natvig D."/>
            <person name="Lalanne C."/>
            <person name="Gautier V."/>
            <person name="Ament-Velasquez S.L."/>
            <person name="Kruys A."/>
            <person name="Hutchinson M.I."/>
            <person name="Powell A.J."/>
            <person name="Barry K."/>
            <person name="Miller A.N."/>
            <person name="Grigoriev I.V."/>
            <person name="Debuchy R."/>
            <person name="Gladieux P."/>
            <person name="Thoren M.H."/>
            <person name="Johannesson H."/>
        </authorList>
    </citation>
    <scope>NUCLEOTIDE SEQUENCE</scope>
    <source>
        <strain evidence="5">8032-3</strain>
    </source>
</reference>
<evidence type="ECO:0000313" key="5">
    <source>
        <dbReference type="EMBL" id="KAK1768942.1"/>
    </source>
</evidence>
<dbReference type="AlphaFoldDB" id="A0AAJ0FIK9"/>
<dbReference type="EMBL" id="MU839004">
    <property type="protein sequence ID" value="KAK1768942.1"/>
    <property type="molecule type" value="Genomic_DNA"/>
</dbReference>
<proteinExistence type="predicted"/>
<evidence type="ECO:0000313" key="6">
    <source>
        <dbReference type="Proteomes" id="UP001244011"/>
    </source>
</evidence>